<dbReference type="NCBIfam" id="TIGR02154">
    <property type="entry name" value="PhoB"/>
    <property type="match status" value="1"/>
</dbReference>
<comment type="subcellular location">
    <subcellularLocation>
        <location evidence="1">Cytoplasm</location>
    </subcellularLocation>
</comment>
<evidence type="ECO:0000256" key="6">
    <source>
        <dbReference type="ARBA" id="ARBA00022592"/>
    </source>
</evidence>
<dbReference type="CDD" id="cd00383">
    <property type="entry name" value="trans_reg_C"/>
    <property type="match status" value="1"/>
</dbReference>
<dbReference type="InterPro" id="IPR016032">
    <property type="entry name" value="Sig_transdc_resp-reg_C-effctor"/>
</dbReference>
<dbReference type="GO" id="GO:0000156">
    <property type="term" value="F:phosphorelay response regulator activity"/>
    <property type="evidence" value="ECO:0007669"/>
    <property type="project" value="InterPro"/>
</dbReference>
<evidence type="ECO:0000259" key="15">
    <source>
        <dbReference type="PROSITE" id="PS50110"/>
    </source>
</evidence>
<dbReference type="GO" id="GO:0032993">
    <property type="term" value="C:protein-DNA complex"/>
    <property type="evidence" value="ECO:0007669"/>
    <property type="project" value="TreeGrafter"/>
</dbReference>
<dbReference type="InterPro" id="IPR039420">
    <property type="entry name" value="WalR-like"/>
</dbReference>
<keyword evidence="9 14" id="KW-0238">DNA-binding</keyword>
<dbReference type="RefSeq" id="WP_099594226.1">
    <property type="nucleotide sequence ID" value="NZ_MDGM01000013.1"/>
</dbReference>
<dbReference type="SMART" id="SM00448">
    <property type="entry name" value="REC"/>
    <property type="match status" value="1"/>
</dbReference>
<evidence type="ECO:0000256" key="1">
    <source>
        <dbReference type="ARBA" id="ARBA00004496"/>
    </source>
</evidence>
<dbReference type="PROSITE" id="PS50110">
    <property type="entry name" value="RESPONSE_REGULATORY"/>
    <property type="match status" value="1"/>
</dbReference>
<evidence type="ECO:0000256" key="14">
    <source>
        <dbReference type="PROSITE-ProRule" id="PRU01091"/>
    </source>
</evidence>
<dbReference type="PANTHER" id="PTHR48111">
    <property type="entry name" value="REGULATOR OF RPOS"/>
    <property type="match status" value="1"/>
</dbReference>
<evidence type="ECO:0000256" key="3">
    <source>
        <dbReference type="ARBA" id="ARBA00022448"/>
    </source>
</evidence>
<evidence type="ECO:0000256" key="12">
    <source>
        <dbReference type="ARBA" id="ARBA00024735"/>
    </source>
</evidence>
<dbReference type="Gene3D" id="1.10.10.10">
    <property type="entry name" value="Winged helix-like DNA-binding domain superfamily/Winged helix DNA-binding domain"/>
    <property type="match status" value="1"/>
</dbReference>
<keyword evidence="11" id="KW-0804">Transcription</keyword>
<keyword evidence="8" id="KW-0805">Transcription regulation</keyword>
<evidence type="ECO:0000256" key="9">
    <source>
        <dbReference type="ARBA" id="ARBA00023125"/>
    </source>
</evidence>
<evidence type="ECO:0000256" key="13">
    <source>
        <dbReference type="PROSITE-ProRule" id="PRU00169"/>
    </source>
</evidence>
<evidence type="ECO:0000256" key="7">
    <source>
        <dbReference type="ARBA" id="ARBA00023012"/>
    </source>
</evidence>
<dbReference type="PROSITE" id="PS51755">
    <property type="entry name" value="OMPR_PHOB"/>
    <property type="match status" value="1"/>
</dbReference>
<dbReference type="SMART" id="SM00862">
    <property type="entry name" value="Trans_reg_C"/>
    <property type="match status" value="1"/>
</dbReference>
<dbReference type="SUPFAM" id="SSF46894">
    <property type="entry name" value="C-terminal effector domain of the bipartite response regulators"/>
    <property type="match status" value="1"/>
</dbReference>
<evidence type="ECO:0000313" key="17">
    <source>
        <dbReference type="EMBL" id="PIB23472.1"/>
    </source>
</evidence>
<dbReference type="InterPro" id="IPR001789">
    <property type="entry name" value="Sig_transdc_resp-reg_receiver"/>
</dbReference>
<dbReference type="GO" id="GO:0006817">
    <property type="term" value="P:phosphate ion transport"/>
    <property type="evidence" value="ECO:0007669"/>
    <property type="project" value="UniProtKB-KW"/>
</dbReference>
<comment type="caution">
    <text evidence="17">The sequence shown here is derived from an EMBL/GenBank/DDBJ whole genome shotgun (WGS) entry which is preliminary data.</text>
</comment>
<dbReference type="AlphaFoldDB" id="A0A2G5K372"/>
<dbReference type="InterPro" id="IPR001867">
    <property type="entry name" value="OmpR/PhoB-type_DNA-bd"/>
</dbReference>
<feature type="domain" description="Response regulatory" evidence="15">
    <location>
        <begin position="7"/>
        <end position="123"/>
    </location>
</feature>
<comment type="function">
    <text evidence="12">This protein is a positive regulator for the phosphate regulon. Transcription of this operon is positively regulated by PhoB and PhoR when phosphate is limited.</text>
</comment>
<evidence type="ECO:0000256" key="4">
    <source>
        <dbReference type="ARBA" id="ARBA00022490"/>
    </source>
</evidence>
<proteinExistence type="predicted"/>
<dbReference type="EMBL" id="MDGM01000013">
    <property type="protein sequence ID" value="PIB23472.1"/>
    <property type="molecule type" value="Genomic_DNA"/>
</dbReference>
<evidence type="ECO:0000259" key="16">
    <source>
        <dbReference type="PROSITE" id="PS51755"/>
    </source>
</evidence>
<feature type="DNA-binding region" description="OmpR/PhoB-type" evidence="14">
    <location>
        <begin position="132"/>
        <end position="230"/>
    </location>
</feature>
<evidence type="ECO:0000256" key="10">
    <source>
        <dbReference type="ARBA" id="ARBA00023159"/>
    </source>
</evidence>
<dbReference type="InterPro" id="IPR011879">
    <property type="entry name" value="Sig_transdc_resp-reg_PhoB"/>
</dbReference>
<dbReference type="Pfam" id="PF00486">
    <property type="entry name" value="Trans_reg_C"/>
    <property type="match status" value="1"/>
</dbReference>
<gene>
    <name evidence="17" type="ORF">BFP76_07960</name>
</gene>
<dbReference type="GO" id="GO:0005829">
    <property type="term" value="C:cytosol"/>
    <property type="evidence" value="ECO:0007669"/>
    <property type="project" value="TreeGrafter"/>
</dbReference>
<protein>
    <recommendedName>
        <fullName evidence="2">Phosphate regulon transcriptional regulatory protein PhoB</fullName>
    </recommendedName>
</protein>
<dbReference type="InterPro" id="IPR036388">
    <property type="entry name" value="WH-like_DNA-bd_sf"/>
</dbReference>
<keyword evidence="18" id="KW-1185">Reference proteome</keyword>
<dbReference type="GO" id="GO:0000976">
    <property type="term" value="F:transcription cis-regulatory region binding"/>
    <property type="evidence" value="ECO:0007669"/>
    <property type="project" value="TreeGrafter"/>
</dbReference>
<dbReference type="FunFam" id="3.40.50.2300:FF:000001">
    <property type="entry name" value="DNA-binding response regulator PhoB"/>
    <property type="match status" value="1"/>
</dbReference>
<feature type="modified residue" description="4-aspartylphosphate" evidence="13">
    <location>
        <position position="56"/>
    </location>
</feature>
<dbReference type="Pfam" id="PF00072">
    <property type="entry name" value="Response_reg"/>
    <property type="match status" value="1"/>
</dbReference>
<keyword evidence="6" id="KW-0592">Phosphate transport</keyword>
<keyword evidence="5 13" id="KW-0597">Phosphoprotein</keyword>
<sequence>MSIDGPKVLIVEDEPSQLELLSYNLDVEGYNVFKAETGEQGLLILEETEIDIILLDWMLPQASGLEVCRQIKRNKATKSIPVIMLTARGEEEDKVRGLDTGADDYIVKPYSIKELLARVRAGLRSRDGGKGVDVLSYENLSMDLTRHGVTVEDHNVHLGPLEFKLLRVLLEAPGRVFSRDQLLERVWANSLEVETRTVDVHIGRLRKQLNAACNDDYIRTVRGFGYSLDKFA</sequence>
<keyword evidence="7" id="KW-0902">Two-component regulatory system</keyword>
<evidence type="ECO:0000256" key="2">
    <source>
        <dbReference type="ARBA" id="ARBA00013332"/>
    </source>
</evidence>
<keyword evidence="3" id="KW-0813">Transport</keyword>
<dbReference type="Gene3D" id="3.40.50.2300">
    <property type="match status" value="1"/>
</dbReference>
<dbReference type="InterPro" id="IPR011006">
    <property type="entry name" value="CheY-like_superfamily"/>
</dbReference>
<organism evidence="17 18">
    <name type="scientific">Paramylibacter kogurei</name>
    <dbReference type="NCBI Taxonomy" id="1889778"/>
    <lineage>
        <taxon>Bacteria</taxon>
        <taxon>Pseudomonadati</taxon>
        <taxon>Pseudomonadota</taxon>
        <taxon>Alphaproteobacteria</taxon>
        <taxon>Rhodobacterales</taxon>
        <taxon>Paracoccaceae</taxon>
        <taxon>Paramylibacter</taxon>
    </lineage>
</organism>
<accession>A0A2G5K372</accession>
<dbReference type="Gene3D" id="6.10.250.690">
    <property type="match status" value="1"/>
</dbReference>
<dbReference type="Proteomes" id="UP000231516">
    <property type="component" value="Unassembled WGS sequence"/>
</dbReference>
<feature type="domain" description="OmpR/PhoB-type" evidence="16">
    <location>
        <begin position="132"/>
        <end position="230"/>
    </location>
</feature>
<evidence type="ECO:0000256" key="11">
    <source>
        <dbReference type="ARBA" id="ARBA00023163"/>
    </source>
</evidence>
<reference evidence="17 18" key="1">
    <citation type="submission" date="2016-08" db="EMBL/GenBank/DDBJ databases">
        <title>Draft genome of Amylibacter sp. strain 4G11.</title>
        <authorList>
            <person name="Wong S.-K."/>
            <person name="Hamasaki K."/>
            <person name="Yoshizawa S."/>
        </authorList>
    </citation>
    <scope>NUCLEOTIDE SEQUENCE [LARGE SCALE GENOMIC DNA]</scope>
    <source>
        <strain evidence="17 18">4G11</strain>
    </source>
</reference>
<evidence type="ECO:0000256" key="5">
    <source>
        <dbReference type="ARBA" id="ARBA00022553"/>
    </source>
</evidence>
<dbReference type="OrthoDB" id="9802426at2"/>
<keyword evidence="10" id="KW-0010">Activator</keyword>
<evidence type="ECO:0000313" key="18">
    <source>
        <dbReference type="Proteomes" id="UP000231516"/>
    </source>
</evidence>
<evidence type="ECO:0000256" key="8">
    <source>
        <dbReference type="ARBA" id="ARBA00023015"/>
    </source>
</evidence>
<dbReference type="GO" id="GO:0006355">
    <property type="term" value="P:regulation of DNA-templated transcription"/>
    <property type="evidence" value="ECO:0007669"/>
    <property type="project" value="InterPro"/>
</dbReference>
<dbReference type="SUPFAM" id="SSF52172">
    <property type="entry name" value="CheY-like"/>
    <property type="match status" value="1"/>
</dbReference>
<name>A0A2G5K372_9RHOB</name>
<dbReference type="PANTHER" id="PTHR48111:SF40">
    <property type="entry name" value="PHOSPHATE REGULON TRANSCRIPTIONAL REGULATORY PROTEIN PHOB"/>
    <property type="match status" value="1"/>
</dbReference>
<keyword evidence="4" id="KW-0963">Cytoplasm</keyword>